<dbReference type="InterPro" id="IPR006860">
    <property type="entry name" value="FecR"/>
</dbReference>
<feature type="chain" id="PRO_5019084932" description="FecR protein domain-containing protein" evidence="1">
    <location>
        <begin position="25"/>
        <end position="384"/>
    </location>
</feature>
<accession>A0A437R066</accession>
<sequence>MHSRSSRCCVVAFIVLLWQLPLLAEEAAGKTIMARGSVQASAEQQSRALKRQSPVFGVDLVSTGSESSSQLRMKDGGLLSMHADTELAIRNYPSGQGGAQGAVSMDLLKGGLRTITGSLPQSAKDYQLNTPVATIGVRGTHYEAVLQQGDLYLAGWDGIIDIRVTVPGADQSFSLGPEQPFRFAIVRANGEVELLLRAPTIFAAGQPGTLADQTEFTGQQLTAAMSDGGLDLFVKSPALARDASGVDFYDNSYLTAGWGMDTITRSGIASFDQLSQHSFSSTAGSLSDLSMSMEIDFDSAWVPSGQLSFTDAGGEWFATFNGVFGEQSLELFINFASHGNQVADGSISGVFINDATAILGNLNLAELDHPTVRLDGGFVLTEQP</sequence>
<feature type="domain" description="FecR protein" evidence="2">
    <location>
        <begin position="60"/>
        <end position="150"/>
    </location>
</feature>
<dbReference type="PANTHER" id="PTHR38731">
    <property type="entry name" value="LIPL45-RELATED LIPOPROTEIN-RELATED"/>
    <property type="match status" value="1"/>
</dbReference>
<keyword evidence="4" id="KW-1185">Reference proteome</keyword>
<evidence type="ECO:0000313" key="3">
    <source>
        <dbReference type="EMBL" id="RVU40148.1"/>
    </source>
</evidence>
<keyword evidence="1" id="KW-0732">Signal</keyword>
<dbReference type="OrthoDB" id="7028389at2"/>
<dbReference type="AlphaFoldDB" id="A0A437R066"/>
<dbReference type="RefSeq" id="WP_127698477.1">
    <property type="nucleotide sequence ID" value="NZ_SACS01000006.1"/>
</dbReference>
<dbReference type="Pfam" id="PF04773">
    <property type="entry name" value="FecR"/>
    <property type="match status" value="1"/>
</dbReference>
<evidence type="ECO:0000313" key="4">
    <source>
        <dbReference type="Proteomes" id="UP000283077"/>
    </source>
</evidence>
<organism evidence="3 4">
    <name type="scientific">Rheinheimera riviphila</name>
    <dbReference type="NCBI Taxonomy" id="1834037"/>
    <lineage>
        <taxon>Bacteria</taxon>
        <taxon>Pseudomonadati</taxon>
        <taxon>Pseudomonadota</taxon>
        <taxon>Gammaproteobacteria</taxon>
        <taxon>Chromatiales</taxon>
        <taxon>Chromatiaceae</taxon>
        <taxon>Rheinheimera</taxon>
    </lineage>
</organism>
<gene>
    <name evidence="3" type="ORF">EOE67_07820</name>
</gene>
<feature type="signal peptide" evidence="1">
    <location>
        <begin position="1"/>
        <end position="24"/>
    </location>
</feature>
<name>A0A437R066_9GAMM</name>
<reference evidence="3 4" key="1">
    <citation type="submission" date="2019-01" db="EMBL/GenBank/DDBJ databases">
        <authorList>
            <person name="Chen W.-M."/>
        </authorList>
    </citation>
    <scope>NUCLEOTIDE SEQUENCE [LARGE SCALE GENOMIC DNA]</scope>
    <source>
        <strain evidence="3 4">KYPC3</strain>
    </source>
</reference>
<proteinExistence type="predicted"/>
<comment type="caution">
    <text evidence="3">The sequence shown here is derived from an EMBL/GenBank/DDBJ whole genome shotgun (WGS) entry which is preliminary data.</text>
</comment>
<dbReference type="Proteomes" id="UP000283077">
    <property type="component" value="Unassembled WGS sequence"/>
</dbReference>
<evidence type="ECO:0000256" key="1">
    <source>
        <dbReference type="SAM" id="SignalP"/>
    </source>
</evidence>
<protein>
    <recommendedName>
        <fullName evidence="2">FecR protein domain-containing protein</fullName>
    </recommendedName>
</protein>
<dbReference type="EMBL" id="SACS01000006">
    <property type="protein sequence ID" value="RVU40148.1"/>
    <property type="molecule type" value="Genomic_DNA"/>
</dbReference>
<evidence type="ECO:0000259" key="2">
    <source>
        <dbReference type="Pfam" id="PF04773"/>
    </source>
</evidence>